<name>A0ABP0ISB1_9DINO</name>
<accession>A0ABP0ISB1</accession>
<proteinExistence type="predicted"/>
<evidence type="ECO:0000313" key="2">
    <source>
        <dbReference type="Proteomes" id="UP001642484"/>
    </source>
</evidence>
<reference evidence="1 2" key="1">
    <citation type="submission" date="2024-02" db="EMBL/GenBank/DDBJ databases">
        <authorList>
            <person name="Chen Y."/>
            <person name="Shah S."/>
            <person name="Dougan E. K."/>
            <person name="Thang M."/>
            <person name="Chan C."/>
        </authorList>
    </citation>
    <scope>NUCLEOTIDE SEQUENCE [LARGE SCALE GENOMIC DNA]</scope>
</reference>
<evidence type="ECO:0000313" key="1">
    <source>
        <dbReference type="EMBL" id="CAK9004223.1"/>
    </source>
</evidence>
<dbReference type="Proteomes" id="UP001642484">
    <property type="component" value="Unassembled WGS sequence"/>
</dbReference>
<sequence length="186" mass="21124">MPSDMPSCLSGSFEALIFQDFKMPKRGGKRSLLQPTLLSGARGASPLADGLAMESTRPKHHLGIRCDAAAAWEREREQHSEAYFAAQLAQRRRIHAACFKLQRWWKQELLRRKLVYENMMDAMQLLRDLAAIKVQSWWRARQGLPPFTAPSAPGSPGAPLLAPEVERRALRGCSRRRLRQPVPLRE</sequence>
<organism evidence="1 2">
    <name type="scientific">Durusdinium trenchii</name>
    <dbReference type="NCBI Taxonomy" id="1381693"/>
    <lineage>
        <taxon>Eukaryota</taxon>
        <taxon>Sar</taxon>
        <taxon>Alveolata</taxon>
        <taxon>Dinophyceae</taxon>
        <taxon>Suessiales</taxon>
        <taxon>Symbiodiniaceae</taxon>
        <taxon>Durusdinium</taxon>
    </lineage>
</organism>
<protein>
    <submittedName>
        <fullName evidence="1">Uncharacterized protein</fullName>
    </submittedName>
</protein>
<keyword evidence="2" id="KW-1185">Reference proteome</keyword>
<dbReference type="EMBL" id="CAXAMN010003337">
    <property type="protein sequence ID" value="CAK9004223.1"/>
    <property type="molecule type" value="Genomic_DNA"/>
</dbReference>
<comment type="caution">
    <text evidence="1">The sequence shown here is derived from an EMBL/GenBank/DDBJ whole genome shotgun (WGS) entry which is preliminary data.</text>
</comment>
<gene>
    <name evidence="1" type="ORF">CCMP2556_LOCUS7595</name>
</gene>